<dbReference type="AlphaFoldDB" id="A0A921F6N3"/>
<comment type="caution">
    <text evidence="1">The sequence shown here is derived from an EMBL/GenBank/DDBJ whole genome shotgun (WGS) entry which is preliminary data.</text>
</comment>
<gene>
    <name evidence="1" type="ORF">K8V00_01730</name>
</gene>
<dbReference type="EMBL" id="DYXG01000018">
    <property type="protein sequence ID" value="HJE96316.1"/>
    <property type="molecule type" value="Genomic_DNA"/>
</dbReference>
<reference evidence="1" key="2">
    <citation type="submission" date="2021-09" db="EMBL/GenBank/DDBJ databases">
        <authorList>
            <person name="Gilroy R."/>
        </authorList>
    </citation>
    <scope>NUCLEOTIDE SEQUENCE</scope>
    <source>
        <strain evidence="1">CHK174-6876</strain>
    </source>
</reference>
<accession>A0A921F6N3</accession>
<evidence type="ECO:0000313" key="2">
    <source>
        <dbReference type="Proteomes" id="UP000707535"/>
    </source>
</evidence>
<organism evidence="1 2">
    <name type="scientific">Ligilactobacillus acidipiscis</name>
    <dbReference type="NCBI Taxonomy" id="89059"/>
    <lineage>
        <taxon>Bacteria</taxon>
        <taxon>Bacillati</taxon>
        <taxon>Bacillota</taxon>
        <taxon>Bacilli</taxon>
        <taxon>Lactobacillales</taxon>
        <taxon>Lactobacillaceae</taxon>
        <taxon>Ligilactobacillus</taxon>
    </lineage>
</organism>
<evidence type="ECO:0000313" key="1">
    <source>
        <dbReference type="EMBL" id="HJE96316.1"/>
    </source>
</evidence>
<name>A0A921F6N3_9LACO</name>
<proteinExistence type="predicted"/>
<reference evidence="1" key="1">
    <citation type="journal article" date="2021" name="PeerJ">
        <title>Extensive microbial diversity within the chicken gut microbiome revealed by metagenomics and culture.</title>
        <authorList>
            <person name="Gilroy R."/>
            <person name="Ravi A."/>
            <person name="Getino M."/>
            <person name="Pursley I."/>
            <person name="Horton D.L."/>
            <person name="Alikhan N.F."/>
            <person name="Baker D."/>
            <person name="Gharbi K."/>
            <person name="Hall N."/>
            <person name="Watson M."/>
            <person name="Adriaenssens E.M."/>
            <person name="Foster-Nyarko E."/>
            <person name="Jarju S."/>
            <person name="Secka A."/>
            <person name="Antonio M."/>
            <person name="Oren A."/>
            <person name="Chaudhuri R.R."/>
            <person name="La Ragione R."/>
            <person name="Hildebrand F."/>
            <person name="Pallen M.J."/>
        </authorList>
    </citation>
    <scope>NUCLEOTIDE SEQUENCE</scope>
    <source>
        <strain evidence="1">CHK174-6876</strain>
    </source>
</reference>
<protein>
    <submittedName>
        <fullName evidence="1">Phage tail protein</fullName>
    </submittedName>
</protein>
<dbReference type="Proteomes" id="UP000707535">
    <property type="component" value="Unassembled WGS sequence"/>
</dbReference>
<sequence>MSYEFVDTISSDEPNENTIVEGLNFGSFNSREYGLWLVTRDAPTPNEKEITETVPLMQGVYDFSQFENERYFDRRTITYKIQAVGHGYDDRKNLEQDIKRQLMPLGVQQLYDSHDRGYHWLGKCQSVTVEDDQQYQKLVATVVFICYPFAIYNEAEGSDIWDDVYFPHWIFQETKYTVNGSQSISLFNIGSKSAECELIVTGTVNVSGSFGTLNLTAGNYKDTQLVLAMGENKLALSGDGTIEFKFYREEMI</sequence>
<dbReference type="Gene3D" id="2.40.30.200">
    <property type="match status" value="1"/>
</dbReference>